<dbReference type="AlphaFoldDB" id="A0A1H8NE23"/>
<name>A0A1H8NE23_9PROT</name>
<dbReference type="Proteomes" id="UP000183898">
    <property type="component" value="Unassembled WGS sequence"/>
</dbReference>
<dbReference type="Gene3D" id="3.10.450.50">
    <property type="match status" value="1"/>
</dbReference>
<protein>
    <recommendedName>
        <fullName evidence="3">SnoaL-like domain-containing protein</fullName>
    </recommendedName>
</protein>
<reference evidence="1 2" key="1">
    <citation type="submission" date="2016-10" db="EMBL/GenBank/DDBJ databases">
        <authorList>
            <person name="de Groot N.N."/>
        </authorList>
    </citation>
    <scope>NUCLEOTIDE SEQUENCE [LARGE SCALE GENOMIC DNA]</scope>
    <source>
        <strain evidence="1 2">Nl18</strain>
    </source>
</reference>
<evidence type="ECO:0000313" key="1">
    <source>
        <dbReference type="EMBL" id="SEO27718.1"/>
    </source>
</evidence>
<organism evidence="1 2">
    <name type="scientific">Nitrosospira multiformis</name>
    <dbReference type="NCBI Taxonomy" id="1231"/>
    <lineage>
        <taxon>Bacteria</taxon>
        <taxon>Pseudomonadati</taxon>
        <taxon>Pseudomonadota</taxon>
        <taxon>Betaproteobacteria</taxon>
        <taxon>Nitrosomonadales</taxon>
        <taxon>Nitrosomonadaceae</taxon>
        <taxon>Nitrosospira</taxon>
    </lineage>
</organism>
<dbReference type="SUPFAM" id="SSF54427">
    <property type="entry name" value="NTF2-like"/>
    <property type="match status" value="1"/>
</dbReference>
<dbReference type="InterPro" id="IPR032710">
    <property type="entry name" value="NTF2-like_dom_sf"/>
</dbReference>
<evidence type="ECO:0008006" key="3">
    <source>
        <dbReference type="Google" id="ProtNLM"/>
    </source>
</evidence>
<dbReference type="EMBL" id="FOCT01000016">
    <property type="protein sequence ID" value="SEO27718.1"/>
    <property type="molecule type" value="Genomic_DNA"/>
</dbReference>
<gene>
    <name evidence="1" type="ORF">SAMN05216404_1167</name>
</gene>
<evidence type="ECO:0000313" key="2">
    <source>
        <dbReference type="Proteomes" id="UP000183898"/>
    </source>
</evidence>
<dbReference type="RefSeq" id="WP_074748807.1">
    <property type="nucleotide sequence ID" value="NZ_FOCT01000016.1"/>
</dbReference>
<sequence length="139" mass="15418">MFAHVPVAPDHVVIADDCFIKPAHCFSTTDRDGFLSVFGDTAIIIDGIAPYRWLNPNAPANWLADVEKWREDLGVTSEHLSFELGFWNVEGAYAYAVILGTLTVTIRGSSVVRTGTLAYTFRNIDGVWKIEVQAWGRTS</sequence>
<proteinExistence type="predicted"/>
<accession>A0A1H8NE23</accession>